<evidence type="ECO:0000313" key="2">
    <source>
        <dbReference type="Proteomes" id="UP000267606"/>
    </source>
</evidence>
<dbReference type="EMBL" id="UZAJ01006128">
    <property type="protein sequence ID" value="VDO46557.1"/>
    <property type="molecule type" value="Genomic_DNA"/>
</dbReference>
<proteinExistence type="predicted"/>
<protein>
    <submittedName>
        <fullName evidence="3">Ovule protein</fullName>
    </submittedName>
</protein>
<accession>A0A183HG34</accession>
<dbReference type="Proteomes" id="UP000267606">
    <property type="component" value="Unassembled WGS sequence"/>
</dbReference>
<gene>
    <name evidence="1" type="ORF">OFLC_LOCUS6444</name>
</gene>
<reference evidence="1 2" key="2">
    <citation type="submission" date="2018-11" db="EMBL/GenBank/DDBJ databases">
        <authorList>
            <consortium name="Pathogen Informatics"/>
        </authorList>
    </citation>
    <scope>NUCLEOTIDE SEQUENCE [LARGE SCALE GENOMIC DNA]</scope>
</reference>
<sequence length="84" mass="10386">MISIIKKTSIISKKCSVLMDLFMIELVKSRNVETFFWWSVKQKHHYFDRVIHQSHLVPFHLMMDHHHQLYRKFRNPQGHSHWKM</sequence>
<name>A0A183HG34_9BILA</name>
<dbReference type="WBParaSite" id="OFLC_0000644501-mRNA-1">
    <property type="protein sequence ID" value="OFLC_0000644501-mRNA-1"/>
    <property type="gene ID" value="OFLC_0000644501"/>
</dbReference>
<keyword evidence="2" id="KW-1185">Reference proteome</keyword>
<dbReference type="AlphaFoldDB" id="A0A183HG34"/>
<reference evidence="3" key="1">
    <citation type="submission" date="2016-06" db="UniProtKB">
        <authorList>
            <consortium name="WormBaseParasite"/>
        </authorList>
    </citation>
    <scope>IDENTIFICATION</scope>
</reference>
<organism evidence="3">
    <name type="scientific">Onchocerca flexuosa</name>
    <dbReference type="NCBI Taxonomy" id="387005"/>
    <lineage>
        <taxon>Eukaryota</taxon>
        <taxon>Metazoa</taxon>
        <taxon>Ecdysozoa</taxon>
        <taxon>Nematoda</taxon>
        <taxon>Chromadorea</taxon>
        <taxon>Rhabditida</taxon>
        <taxon>Spirurina</taxon>
        <taxon>Spiruromorpha</taxon>
        <taxon>Filarioidea</taxon>
        <taxon>Onchocercidae</taxon>
        <taxon>Onchocerca</taxon>
    </lineage>
</organism>
<evidence type="ECO:0000313" key="3">
    <source>
        <dbReference type="WBParaSite" id="OFLC_0000644501-mRNA-1"/>
    </source>
</evidence>
<evidence type="ECO:0000313" key="1">
    <source>
        <dbReference type="EMBL" id="VDO46557.1"/>
    </source>
</evidence>